<comment type="function">
    <text evidence="10">Low-affinity potassium transport system. Interacts with Trk system potassium uptake protein TrkA.</text>
</comment>
<evidence type="ECO:0000256" key="1">
    <source>
        <dbReference type="ARBA" id="ARBA00004651"/>
    </source>
</evidence>
<keyword evidence="13" id="KW-1185">Reference proteome</keyword>
<keyword evidence="6 10" id="KW-0630">Potassium</keyword>
<accession>A0ABS6IZ97</accession>
<dbReference type="PIRSF" id="PIRSF006247">
    <property type="entry name" value="TrkH"/>
    <property type="match status" value="1"/>
</dbReference>
<evidence type="ECO:0000256" key="2">
    <source>
        <dbReference type="ARBA" id="ARBA00022448"/>
    </source>
</evidence>
<dbReference type="PANTHER" id="PTHR32024">
    <property type="entry name" value="TRK SYSTEM POTASSIUM UPTAKE PROTEIN TRKG-RELATED"/>
    <property type="match status" value="1"/>
</dbReference>
<name>A0ABS6IZ97_9RHOB</name>
<evidence type="ECO:0000313" key="12">
    <source>
        <dbReference type="EMBL" id="MBU9696851.1"/>
    </source>
</evidence>
<organism evidence="12 13">
    <name type="scientific">Paragemmobacter amnigenus</name>
    <dbReference type="NCBI Taxonomy" id="2852097"/>
    <lineage>
        <taxon>Bacteria</taxon>
        <taxon>Pseudomonadati</taxon>
        <taxon>Pseudomonadota</taxon>
        <taxon>Alphaproteobacteria</taxon>
        <taxon>Rhodobacterales</taxon>
        <taxon>Paracoccaceae</taxon>
        <taxon>Paragemmobacter</taxon>
    </lineage>
</organism>
<dbReference type="EMBL" id="JAAATX020000002">
    <property type="protein sequence ID" value="MBU9696851.1"/>
    <property type="molecule type" value="Genomic_DNA"/>
</dbReference>
<keyword evidence="10" id="KW-0997">Cell inner membrane</keyword>
<feature type="transmembrane region" description="Helical" evidence="11">
    <location>
        <begin position="134"/>
        <end position="154"/>
    </location>
</feature>
<keyword evidence="2 10" id="KW-0813">Transport</keyword>
<evidence type="ECO:0000313" key="13">
    <source>
        <dbReference type="Proteomes" id="UP000731907"/>
    </source>
</evidence>
<evidence type="ECO:0000256" key="5">
    <source>
        <dbReference type="ARBA" id="ARBA00022692"/>
    </source>
</evidence>
<sequence>MIDLRPAIYVIGLVIVALGGMMLFPLALDWYAGDPNWLAFLQSGILCVVCGGAAALATANAARSGLTLQQVFVLTVFTWVAACLFGALPLILGAPGLGWTDAVFEATSGLTTTGATVIVGLDGLPPGANLWRGMLHWLGGLGIVIIAMLFLPVMKVGGMQFFRSEGFDTLGKVLPRALDISSALVQIYVVMTLACAVTYAALGMGGFDAVVHALSTVSTGGFSTSDQSFAKFAGPLEYAAIVFMLAGSLPFIRFIQAWQGEWQPLWRDRQVRAYLRWNAYAVGAIVGYELLTHDLPFETVLRETAFNVVSVFSGTGFTSADLSSWGAFPFALLFAVGLIGGCTSSTGCSVKVFRWLILFEAVKLQLRRLYAPSAVNMLRYEGRTVEEDVVDAVISFFTLFMLTFGLLSVALSLAGLEFETAVTAAWTAIANVGPAFGPEVHPTGALLAFPDAAKWIMVGGMLIGRLELLAVYVLFMPRFWRG</sequence>
<feature type="transmembrane region" description="Helical" evidence="11">
    <location>
        <begin position="232"/>
        <end position="252"/>
    </location>
</feature>
<dbReference type="RefSeq" id="WP_161760915.1">
    <property type="nucleotide sequence ID" value="NZ_JAAATX020000002.1"/>
</dbReference>
<feature type="transmembrane region" description="Helical" evidence="11">
    <location>
        <begin position="40"/>
        <end position="59"/>
    </location>
</feature>
<feature type="transmembrane region" description="Helical" evidence="11">
    <location>
        <begin position="71"/>
        <end position="92"/>
    </location>
</feature>
<keyword evidence="5 11" id="KW-0812">Transmembrane</keyword>
<comment type="similarity">
    <text evidence="10">Belongs to the TrkH potassium transport family.</text>
</comment>
<protein>
    <recommendedName>
        <fullName evidence="10">Trk system potassium uptake protein</fullName>
    </recommendedName>
</protein>
<evidence type="ECO:0000256" key="11">
    <source>
        <dbReference type="SAM" id="Phobius"/>
    </source>
</evidence>
<comment type="subcellular location">
    <subcellularLocation>
        <location evidence="10">Cell inner membrane</location>
        <topology evidence="10">Multi-pass membrane protein</topology>
    </subcellularLocation>
    <subcellularLocation>
        <location evidence="1">Cell membrane</location>
        <topology evidence="1">Multi-pass membrane protein</topology>
    </subcellularLocation>
</comment>
<dbReference type="InterPro" id="IPR003445">
    <property type="entry name" value="Cat_transpt"/>
</dbReference>
<evidence type="ECO:0000256" key="3">
    <source>
        <dbReference type="ARBA" id="ARBA00022475"/>
    </source>
</evidence>
<dbReference type="Proteomes" id="UP000731907">
    <property type="component" value="Unassembled WGS sequence"/>
</dbReference>
<feature type="transmembrane region" description="Helical" evidence="11">
    <location>
        <begin position="183"/>
        <end position="202"/>
    </location>
</feature>
<keyword evidence="4 10" id="KW-0633">Potassium transport</keyword>
<dbReference type="Pfam" id="PF02386">
    <property type="entry name" value="TrkH"/>
    <property type="match status" value="1"/>
</dbReference>
<keyword evidence="7 11" id="KW-1133">Transmembrane helix</keyword>
<keyword evidence="9 10" id="KW-0472">Membrane</keyword>
<evidence type="ECO:0000256" key="8">
    <source>
        <dbReference type="ARBA" id="ARBA00023065"/>
    </source>
</evidence>
<evidence type="ECO:0000256" key="9">
    <source>
        <dbReference type="ARBA" id="ARBA00023136"/>
    </source>
</evidence>
<keyword evidence="8 10" id="KW-0406">Ion transport</keyword>
<feature type="transmembrane region" description="Helical" evidence="11">
    <location>
        <begin position="330"/>
        <end position="357"/>
    </location>
</feature>
<evidence type="ECO:0000256" key="7">
    <source>
        <dbReference type="ARBA" id="ARBA00022989"/>
    </source>
</evidence>
<gene>
    <name evidence="12" type="ORF">GU927_003215</name>
</gene>
<dbReference type="PANTHER" id="PTHR32024:SF3">
    <property type="entry name" value="TRK SYSTEM POTASSIUM UPTAKE PROTEIN"/>
    <property type="match status" value="1"/>
</dbReference>
<dbReference type="InterPro" id="IPR004772">
    <property type="entry name" value="TrkH"/>
</dbReference>
<proteinExistence type="inferred from homology"/>
<feature type="transmembrane region" description="Helical" evidence="11">
    <location>
        <begin position="273"/>
        <end position="291"/>
    </location>
</feature>
<feature type="transmembrane region" description="Helical" evidence="11">
    <location>
        <begin position="455"/>
        <end position="475"/>
    </location>
</feature>
<evidence type="ECO:0000256" key="4">
    <source>
        <dbReference type="ARBA" id="ARBA00022538"/>
    </source>
</evidence>
<comment type="caution">
    <text evidence="12">The sequence shown here is derived from an EMBL/GenBank/DDBJ whole genome shotgun (WGS) entry which is preliminary data.</text>
</comment>
<keyword evidence="3 10" id="KW-1003">Cell membrane</keyword>
<feature type="transmembrane region" description="Helical" evidence="11">
    <location>
        <begin position="7"/>
        <end position="28"/>
    </location>
</feature>
<reference evidence="12 13" key="1">
    <citation type="submission" date="2021-06" db="EMBL/GenBank/DDBJ databases">
        <title>Rhodobacteraceae bacterium strain HSP-20.</title>
        <authorList>
            <person name="Chen W.-M."/>
        </authorList>
    </citation>
    <scope>NUCLEOTIDE SEQUENCE [LARGE SCALE GENOMIC DNA]</scope>
    <source>
        <strain evidence="12 13">HSP-20</strain>
    </source>
</reference>
<feature type="transmembrane region" description="Helical" evidence="11">
    <location>
        <begin position="389"/>
        <end position="411"/>
    </location>
</feature>
<evidence type="ECO:0000256" key="6">
    <source>
        <dbReference type="ARBA" id="ARBA00022958"/>
    </source>
</evidence>
<evidence type="ECO:0000256" key="10">
    <source>
        <dbReference type="PIRNR" id="PIRNR006247"/>
    </source>
</evidence>